<comment type="caution">
    <text evidence="2">The sequence shown here is derived from an EMBL/GenBank/DDBJ whole genome shotgun (WGS) entry which is preliminary data.</text>
</comment>
<evidence type="ECO:0000256" key="1">
    <source>
        <dbReference type="SAM" id="Phobius"/>
    </source>
</evidence>
<feature type="transmembrane region" description="Helical" evidence="1">
    <location>
        <begin position="27"/>
        <end position="46"/>
    </location>
</feature>
<dbReference type="EMBL" id="PFLF01000066">
    <property type="protein sequence ID" value="PIY68961.1"/>
    <property type="molecule type" value="Genomic_DNA"/>
</dbReference>
<protein>
    <recommendedName>
        <fullName evidence="4">Thioredoxin-like fold domain-containing protein</fullName>
    </recommendedName>
</protein>
<keyword evidence="1" id="KW-0812">Transmembrane</keyword>
<reference evidence="3" key="1">
    <citation type="submission" date="2017-09" db="EMBL/GenBank/DDBJ databases">
        <title>Depth-based differentiation of microbial function through sediment-hosted aquifers and enrichment of novel symbionts in the deep terrestrial subsurface.</title>
        <authorList>
            <person name="Probst A.J."/>
            <person name="Ladd B."/>
            <person name="Jarett J.K."/>
            <person name="Geller-Mcgrath D.E."/>
            <person name="Sieber C.M.K."/>
            <person name="Emerson J.B."/>
            <person name="Anantharaman K."/>
            <person name="Thomas B.C."/>
            <person name="Malmstrom R."/>
            <person name="Stieglmeier M."/>
            <person name="Klingl A."/>
            <person name="Woyke T."/>
            <person name="Ryan C.M."/>
            <person name="Banfield J.F."/>
        </authorList>
    </citation>
    <scope>NUCLEOTIDE SEQUENCE [LARGE SCALE GENOMIC DNA]</scope>
</reference>
<keyword evidence="1" id="KW-0472">Membrane</keyword>
<proteinExistence type="predicted"/>
<evidence type="ECO:0000313" key="3">
    <source>
        <dbReference type="Proteomes" id="UP000230108"/>
    </source>
</evidence>
<gene>
    <name evidence="2" type="ORF">COY90_03155</name>
</gene>
<accession>A0A2M7QCL9</accession>
<dbReference type="AlphaFoldDB" id="A0A2M7QCL9"/>
<sequence>MKKTQVHHKQEVASSSEPREVLVKKNWVPFIFVGALVVLFLFLKFSKAGGPDLNTMKTKVIPEVIKKVINNPSTKYEITSVKETNGMIEFGLKVAGQQYTSYISRDGKLLFTSGIKVDDLNNPKAAAQAASTTTQAKDIKKVAKPDLTAFIVSNCPYGLQMQRVFKKAYEEIPDILSSLTVRYIGSVEGGKLVSMHDQAAGGTEATENLRQICIREEQKEKYWPYVSCYMQEGNSEQCLGTANVSTSDLSACMTDASRGVKYAQADFALATKYKVSGSPTLLVNNSQTVSEFDFGGRNPNAIKEILCASGSNQPEYCKNEISKNDVAVSLSLTDEVAAGSGTTTSAAGCAPAK</sequence>
<dbReference type="Gene3D" id="3.40.30.10">
    <property type="entry name" value="Glutaredoxin"/>
    <property type="match status" value="1"/>
</dbReference>
<dbReference type="SUPFAM" id="SSF52833">
    <property type="entry name" value="Thioredoxin-like"/>
    <property type="match status" value="1"/>
</dbReference>
<keyword evidence="1" id="KW-1133">Transmembrane helix</keyword>
<evidence type="ECO:0008006" key="4">
    <source>
        <dbReference type="Google" id="ProtNLM"/>
    </source>
</evidence>
<name>A0A2M7QCL9_9BACT</name>
<dbReference type="Proteomes" id="UP000230108">
    <property type="component" value="Unassembled WGS sequence"/>
</dbReference>
<organism evidence="2 3">
    <name type="scientific">Candidatus Roizmanbacteria bacterium CG_4_10_14_0_8_um_filter_39_9</name>
    <dbReference type="NCBI Taxonomy" id="1974829"/>
    <lineage>
        <taxon>Bacteria</taxon>
        <taxon>Candidatus Roizmaniibacteriota</taxon>
    </lineage>
</organism>
<evidence type="ECO:0000313" key="2">
    <source>
        <dbReference type="EMBL" id="PIY68961.1"/>
    </source>
</evidence>
<dbReference type="InterPro" id="IPR036249">
    <property type="entry name" value="Thioredoxin-like_sf"/>
</dbReference>